<dbReference type="PIRSF" id="PIRSF037442">
    <property type="entry name" value="UCP037442_abhydr"/>
    <property type="match status" value="1"/>
</dbReference>
<name>A0ABW3YH93_9ACTN</name>
<evidence type="ECO:0000313" key="3">
    <source>
        <dbReference type="Proteomes" id="UP001597260"/>
    </source>
</evidence>
<dbReference type="GO" id="GO:0016787">
    <property type="term" value="F:hydrolase activity"/>
    <property type="evidence" value="ECO:0007669"/>
    <property type="project" value="UniProtKB-KW"/>
</dbReference>
<keyword evidence="3" id="KW-1185">Reference proteome</keyword>
<dbReference type="Proteomes" id="UP001597260">
    <property type="component" value="Unassembled WGS sequence"/>
</dbReference>
<dbReference type="Gene3D" id="3.40.50.1820">
    <property type="entry name" value="alpha/beta hydrolase"/>
    <property type="match status" value="1"/>
</dbReference>
<gene>
    <name evidence="2" type="ORF">ACFQ4H_20635</name>
</gene>
<dbReference type="SUPFAM" id="SSF53474">
    <property type="entry name" value="alpha/beta-Hydrolases"/>
    <property type="match status" value="1"/>
</dbReference>
<dbReference type="InterPro" id="IPR017208">
    <property type="entry name" value="UCP037442_abhydr"/>
</dbReference>
<organism evidence="2 3">
    <name type="scientific">Micromonospora sonneratiae</name>
    <dbReference type="NCBI Taxonomy" id="1184706"/>
    <lineage>
        <taxon>Bacteria</taxon>
        <taxon>Bacillati</taxon>
        <taxon>Actinomycetota</taxon>
        <taxon>Actinomycetes</taxon>
        <taxon>Micromonosporales</taxon>
        <taxon>Micromonosporaceae</taxon>
        <taxon>Micromonospora</taxon>
    </lineage>
</organism>
<sequence length="296" mass="31701">MRNSSGVVSETILVPVQAAGRISGTLRLPPTPPSAAVVIHPATATPERFYAAFATYLAENGIATVTYDYRGTGRSGAPRQHRDLRMRDWMDHDVPAVAGWARAQLPYVPHLAVGHSVGGHALALGNGTEGLAAFALIASHAGTTRTIPALTERLRVALVLNVVGPALGAALGYVPARRLGLGEDLPAAAMSEWGQWARRPGYFFDDPSMQARQRAATITQPVLAIGVSDDPWATPGQIDVITDHLTAARVERRTYSPADAGVPSIGHHGFLRRSVRDTLWPELLTWLQTYAENASE</sequence>
<dbReference type="Pfam" id="PF12146">
    <property type="entry name" value="Hydrolase_4"/>
    <property type="match status" value="1"/>
</dbReference>
<proteinExistence type="predicted"/>
<dbReference type="InterPro" id="IPR029058">
    <property type="entry name" value="AB_hydrolase_fold"/>
</dbReference>
<accession>A0ABW3YH93</accession>
<reference evidence="3" key="1">
    <citation type="journal article" date="2019" name="Int. J. Syst. Evol. Microbiol.">
        <title>The Global Catalogue of Microorganisms (GCM) 10K type strain sequencing project: providing services to taxonomists for standard genome sequencing and annotation.</title>
        <authorList>
            <consortium name="The Broad Institute Genomics Platform"/>
            <consortium name="The Broad Institute Genome Sequencing Center for Infectious Disease"/>
            <person name="Wu L."/>
            <person name="Ma J."/>
        </authorList>
    </citation>
    <scope>NUCLEOTIDE SEQUENCE [LARGE SCALE GENOMIC DNA]</scope>
    <source>
        <strain evidence="3">JCM 31037</strain>
    </source>
</reference>
<dbReference type="EMBL" id="JBHTMP010000033">
    <property type="protein sequence ID" value="MFD1323500.1"/>
    <property type="molecule type" value="Genomic_DNA"/>
</dbReference>
<dbReference type="RefSeq" id="WP_377572737.1">
    <property type="nucleotide sequence ID" value="NZ_JBHTMP010000033.1"/>
</dbReference>
<comment type="caution">
    <text evidence="2">The sequence shown here is derived from an EMBL/GenBank/DDBJ whole genome shotgun (WGS) entry which is preliminary data.</text>
</comment>
<keyword evidence="2" id="KW-0378">Hydrolase</keyword>
<protein>
    <submittedName>
        <fullName evidence="2">Alpha/beta fold hydrolase</fullName>
    </submittedName>
</protein>
<feature type="domain" description="Serine aminopeptidase S33" evidence="1">
    <location>
        <begin position="32"/>
        <end position="255"/>
    </location>
</feature>
<dbReference type="InterPro" id="IPR022742">
    <property type="entry name" value="Hydrolase_4"/>
</dbReference>
<evidence type="ECO:0000313" key="2">
    <source>
        <dbReference type="EMBL" id="MFD1323500.1"/>
    </source>
</evidence>
<evidence type="ECO:0000259" key="1">
    <source>
        <dbReference type="Pfam" id="PF12146"/>
    </source>
</evidence>